<proteinExistence type="predicted"/>
<keyword evidence="1" id="KW-0472">Membrane</keyword>
<sequence>MREIKNLDISINTFNFKNCNNFQINQTIILTSELAETDVKVVAIEDIEEKAKKLEVLASVMNIVVTISPIVLPFFMSITV</sequence>
<keyword evidence="1" id="KW-0812">Transmembrane</keyword>
<dbReference type="EMBL" id="CP047226">
    <property type="protein sequence ID" value="QHG09642.1"/>
    <property type="molecule type" value="Genomic_DNA"/>
</dbReference>
<reference evidence="2" key="1">
    <citation type="journal article" date="2020" name="Microbiol. Resour. Announc.">
        <title>Complete Genome Sequence of Moraxella osloensis Strain YV1, Isolated from an Australian Wastewater Treatment Plant.</title>
        <authorList>
            <person name="Batinovic S."/>
            <person name="Rice D.T.F."/>
            <person name="Seviour R.J."/>
            <person name="Petrovski S."/>
        </authorList>
    </citation>
    <scope>NUCLEOTIDE SEQUENCE</scope>
    <source>
        <strain evidence="2">YV1</strain>
    </source>
</reference>
<gene>
    <name evidence="2" type="ORF">GSF12_06910</name>
</gene>
<dbReference type="AlphaFoldDB" id="A0A6P1KG54"/>
<evidence type="ECO:0000313" key="2">
    <source>
        <dbReference type="EMBL" id="QHG09642.1"/>
    </source>
</evidence>
<name>A0A6P1KG54_FAUOS</name>
<feature type="transmembrane region" description="Helical" evidence="1">
    <location>
        <begin position="56"/>
        <end position="78"/>
    </location>
</feature>
<organism evidence="2">
    <name type="scientific">Faucicola osloensis</name>
    <name type="common">Moraxella osloensis</name>
    <dbReference type="NCBI Taxonomy" id="34062"/>
    <lineage>
        <taxon>Bacteria</taxon>
        <taxon>Pseudomonadati</taxon>
        <taxon>Pseudomonadota</taxon>
        <taxon>Gammaproteobacteria</taxon>
        <taxon>Moraxellales</taxon>
        <taxon>Moraxellaceae</taxon>
        <taxon>Faucicola</taxon>
    </lineage>
</organism>
<protein>
    <submittedName>
        <fullName evidence="2">Uncharacterized protein</fullName>
    </submittedName>
</protein>
<accession>A0A6P1KG54</accession>
<evidence type="ECO:0000256" key="1">
    <source>
        <dbReference type="SAM" id="Phobius"/>
    </source>
</evidence>
<keyword evidence="1" id="KW-1133">Transmembrane helix</keyword>